<feature type="compositionally biased region" description="Polar residues" evidence="1">
    <location>
        <begin position="168"/>
        <end position="191"/>
    </location>
</feature>
<name>A0A0M5J203_DROBS</name>
<keyword evidence="3" id="KW-1185">Reference proteome</keyword>
<organism evidence="2 3">
    <name type="scientific">Drosophila busckii</name>
    <name type="common">Fruit fly</name>
    <dbReference type="NCBI Taxonomy" id="30019"/>
    <lineage>
        <taxon>Eukaryota</taxon>
        <taxon>Metazoa</taxon>
        <taxon>Ecdysozoa</taxon>
        <taxon>Arthropoda</taxon>
        <taxon>Hexapoda</taxon>
        <taxon>Insecta</taxon>
        <taxon>Pterygota</taxon>
        <taxon>Neoptera</taxon>
        <taxon>Endopterygota</taxon>
        <taxon>Diptera</taxon>
        <taxon>Brachycera</taxon>
        <taxon>Muscomorpha</taxon>
        <taxon>Ephydroidea</taxon>
        <taxon>Drosophilidae</taxon>
        <taxon>Drosophila</taxon>
    </lineage>
</organism>
<evidence type="ECO:0000313" key="2">
    <source>
        <dbReference type="EMBL" id="ALC40024.1"/>
    </source>
</evidence>
<feature type="region of interest" description="Disordered" evidence="1">
    <location>
        <begin position="164"/>
        <end position="207"/>
    </location>
</feature>
<dbReference type="OrthoDB" id="8054940at2759"/>
<dbReference type="EMBL" id="CP012523">
    <property type="protein sequence ID" value="ALC40024.1"/>
    <property type="molecule type" value="Genomic_DNA"/>
</dbReference>
<dbReference type="STRING" id="30019.A0A0M5J203"/>
<sequence length="207" mass="23599">MAWVPTTDFEDDLVSMQLDLNLLHSQLAFEENRKTEYAPRPQSTYDYLERRAKRNEELENTQGPLCKKSKEIRSSLAMMERLQQIAGTKPLGEHATMADWEDRSTVEKEARSMIRHFGLMSMAGVRLTRPPESNSSSESKKIHYMRNGIPLILDPKFFEPGKKRVVRSSENSSIKQNSLDSDETGSSNSLYASAKTHLDESQDGEEI</sequence>
<dbReference type="AlphaFoldDB" id="A0A0M5J203"/>
<feature type="non-terminal residue" evidence="2">
    <location>
        <position position="207"/>
    </location>
</feature>
<dbReference type="OMA" id="PKFFEPG"/>
<protein>
    <submittedName>
        <fullName evidence="2">Squ</fullName>
    </submittedName>
</protein>
<evidence type="ECO:0000313" key="3">
    <source>
        <dbReference type="Proteomes" id="UP000494163"/>
    </source>
</evidence>
<evidence type="ECO:0000256" key="1">
    <source>
        <dbReference type="SAM" id="MobiDB-lite"/>
    </source>
</evidence>
<reference evidence="2 3" key="1">
    <citation type="submission" date="2015-08" db="EMBL/GenBank/DDBJ databases">
        <title>Ancestral chromatin configuration constrains chromatin evolution on differentiating sex chromosomes in Drosophila.</title>
        <authorList>
            <person name="Zhou Q."/>
            <person name="Bachtrog D."/>
        </authorList>
    </citation>
    <scope>NUCLEOTIDE SEQUENCE [LARGE SCALE GENOMIC DNA]</scope>
    <source>
        <tissue evidence="2">Whole larvae</tissue>
    </source>
</reference>
<proteinExistence type="predicted"/>
<gene>
    <name evidence="2" type="ORF">Dbus_chr2Lg2109</name>
</gene>
<accession>A0A0M5J203</accession>
<dbReference type="Proteomes" id="UP000494163">
    <property type="component" value="Chromosome 2L"/>
</dbReference>